<dbReference type="EMBL" id="JAICCF010000004">
    <property type="protein sequence ID" value="MBW8687113.1"/>
    <property type="molecule type" value="Genomic_DNA"/>
</dbReference>
<evidence type="ECO:0000313" key="1">
    <source>
        <dbReference type="EMBL" id="MBW8687113.1"/>
    </source>
</evidence>
<name>A0ABS7GHD1_9BACT</name>
<accession>A0ABS7GHD1</accession>
<protein>
    <recommendedName>
        <fullName evidence="3">Lipoprotein</fullName>
    </recommendedName>
</protein>
<organism evidence="1 2">
    <name type="scientific">Chitinophaga rhizophila</name>
    <dbReference type="NCBI Taxonomy" id="2866212"/>
    <lineage>
        <taxon>Bacteria</taxon>
        <taxon>Pseudomonadati</taxon>
        <taxon>Bacteroidota</taxon>
        <taxon>Chitinophagia</taxon>
        <taxon>Chitinophagales</taxon>
        <taxon>Chitinophagaceae</taxon>
        <taxon>Chitinophaga</taxon>
    </lineage>
</organism>
<sequence>MSKYVTDFLSLVIVISTITCFHACSFRDPKTPKPAPKEKQIEKINFFMETSGSMTGYLHGATDFSKRIPNLLVSIEGRVDSGKLRLHNYYIADSIVPFNGSTQDFINALAVKPPPGNKSSEMHKIFEMIAQHTGTNDISLFVSDCILSYPDKVVKANPEINKYNAEGELKATLTSAFQELHRKKKMCATVYGFNSTFIGNYYTYQNKVIPLAGNVSRPYYLWVIGNRELLTRFNKQISTLESLQPYTLAMDFGVFGKAVTESDILFDYGKKGSWSVDSEMHGLKNVKPSAKEPVVFAVVTDLSSLPPYARDTSYLRSHLKTAPTDLKCHIDKILLAENVAGSKLKSGEIDKVKAGTHIFVLRMDDLHQSGQTGLILPLQYDTSYRALSIMDDRKVTDIPGKTFALEHLIDGVRLAYDNSSQHYIDISIPIKK</sequence>
<keyword evidence="2" id="KW-1185">Reference proteome</keyword>
<evidence type="ECO:0000313" key="2">
    <source>
        <dbReference type="Proteomes" id="UP000812961"/>
    </source>
</evidence>
<proteinExistence type="predicted"/>
<comment type="caution">
    <text evidence="1">The sequence shown here is derived from an EMBL/GenBank/DDBJ whole genome shotgun (WGS) entry which is preliminary data.</text>
</comment>
<evidence type="ECO:0008006" key="3">
    <source>
        <dbReference type="Google" id="ProtNLM"/>
    </source>
</evidence>
<reference evidence="1 2" key="1">
    <citation type="submission" date="2021-08" db="EMBL/GenBank/DDBJ databases">
        <title>The genome sequence of Chitinophaga sp. B61.</title>
        <authorList>
            <person name="Zhang X."/>
        </authorList>
    </citation>
    <scope>NUCLEOTIDE SEQUENCE [LARGE SCALE GENOMIC DNA]</scope>
    <source>
        <strain evidence="1 2">B61</strain>
    </source>
</reference>
<dbReference type="RefSeq" id="WP_220252439.1">
    <property type="nucleotide sequence ID" value="NZ_JAICCF010000004.1"/>
</dbReference>
<dbReference type="Proteomes" id="UP000812961">
    <property type="component" value="Unassembled WGS sequence"/>
</dbReference>
<gene>
    <name evidence="1" type="ORF">K1Y79_22440</name>
</gene>